<dbReference type="Pfam" id="PF20334">
    <property type="entry name" value="DUF6629"/>
    <property type="match status" value="1"/>
</dbReference>
<feature type="transmembrane region" description="Helical" evidence="1">
    <location>
        <begin position="28"/>
        <end position="51"/>
    </location>
</feature>
<keyword evidence="1" id="KW-0812">Transmembrane</keyword>
<keyword evidence="3" id="KW-1185">Reference proteome</keyword>
<feature type="transmembrane region" description="Helical" evidence="1">
    <location>
        <begin position="159"/>
        <end position="177"/>
    </location>
</feature>
<feature type="transmembrane region" description="Helical" evidence="1">
    <location>
        <begin position="66"/>
        <end position="86"/>
    </location>
</feature>
<keyword evidence="1" id="KW-0472">Membrane</keyword>
<reference evidence="2 3" key="1">
    <citation type="submission" date="2021-08" db="EMBL/GenBank/DDBJ databases">
        <title>Draft genome sequence of Mycolicibacterium sp. NGTWS1702 strain.</title>
        <authorList>
            <person name="Matsumoto M."/>
            <person name="Tang B.C.C."/>
            <person name="Machida Y."/>
            <person name="Matoyama H."/>
            <person name="Kishihara T."/>
            <person name="Sato S."/>
            <person name="Kondo I."/>
            <person name="Sano M."/>
            <person name="Kato G."/>
        </authorList>
    </citation>
    <scope>NUCLEOTIDE SEQUENCE [LARGE SCALE GENOMIC DNA]</scope>
    <source>
        <strain evidence="2 3">NGTWSNA01</strain>
    </source>
</reference>
<evidence type="ECO:0000313" key="2">
    <source>
        <dbReference type="EMBL" id="GJF13303.1"/>
    </source>
</evidence>
<evidence type="ECO:0000313" key="3">
    <source>
        <dbReference type="Proteomes" id="UP001060504"/>
    </source>
</evidence>
<name>A0ABQ4V887_9MYCO</name>
<dbReference type="Proteomes" id="UP001060504">
    <property type="component" value="Unassembled WGS sequence"/>
</dbReference>
<accession>A0ABQ4V887</accession>
<evidence type="ECO:0008006" key="4">
    <source>
        <dbReference type="Google" id="ProtNLM"/>
    </source>
</evidence>
<keyword evidence="1" id="KW-1133">Transmembrane helix</keyword>
<feature type="transmembrane region" description="Helical" evidence="1">
    <location>
        <begin position="137"/>
        <end position="154"/>
    </location>
</feature>
<dbReference type="EMBL" id="BPRH01001420">
    <property type="protein sequence ID" value="GJF13303.1"/>
    <property type="molecule type" value="Genomic_DNA"/>
</dbReference>
<sequence>MTADLVVGTALVPVAALSLREVKHPRELVFALLPGLFAAHQFLEVAVWAGLDGDVSPGVAHLAMRAYLFIAWPLLPVYVPLAMLLLDPNRRARLRAAPFVALGVVVSTYLAYVVLFNPVEVIRHPNGLEYDTAVQHPVVWAVLYIIAVIGAELVSGHRAIVAFGVLNLVGLTVVGMFYFHVFASLWCVFAAAASVLILVHMVRLRRLPDAERLEGDSVLV</sequence>
<feature type="transmembrane region" description="Helical" evidence="1">
    <location>
        <begin position="98"/>
        <end position="117"/>
    </location>
</feature>
<organism evidence="2 3">
    <name type="scientific">Mycolicibacterium cyprinidarum</name>
    <dbReference type="NCBI Taxonomy" id="2860311"/>
    <lineage>
        <taxon>Bacteria</taxon>
        <taxon>Bacillati</taxon>
        <taxon>Actinomycetota</taxon>
        <taxon>Actinomycetes</taxon>
        <taxon>Mycobacteriales</taxon>
        <taxon>Mycobacteriaceae</taxon>
        <taxon>Mycolicibacterium</taxon>
    </lineage>
</organism>
<protein>
    <recommendedName>
        <fullName evidence="4">Integral membrane protein</fullName>
    </recommendedName>
</protein>
<comment type="caution">
    <text evidence="2">The sequence shown here is derived from an EMBL/GenBank/DDBJ whole genome shotgun (WGS) entry which is preliminary data.</text>
</comment>
<feature type="transmembrane region" description="Helical" evidence="1">
    <location>
        <begin position="183"/>
        <end position="202"/>
    </location>
</feature>
<proteinExistence type="predicted"/>
<gene>
    <name evidence="2" type="ORF">NGTWS1702_13420</name>
</gene>
<dbReference type="InterPro" id="IPR046737">
    <property type="entry name" value="DUF6629"/>
</dbReference>
<evidence type="ECO:0000256" key="1">
    <source>
        <dbReference type="SAM" id="Phobius"/>
    </source>
</evidence>